<evidence type="ECO:0000256" key="1">
    <source>
        <dbReference type="ARBA" id="ARBA00022801"/>
    </source>
</evidence>
<keyword evidence="1 3" id="KW-0378">Hydrolase</keyword>
<organism evidence="3 4">
    <name type="scientific">Neomoorella glycerini</name>
    <dbReference type="NCBI Taxonomy" id="55779"/>
    <lineage>
        <taxon>Bacteria</taxon>
        <taxon>Bacillati</taxon>
        <taxon>Bacillota</taxon>
        <taxon>Clostridia</taxon>
        <taxon>Neomoorellales</taxon>
        <taxon>Neomoorellaceae</taxon>
        <taxon>Neomoorella</taxon>
    </lineage>
</organism>
<protein>
    <submittedName>
        <fullName evidence="3">5-methylthioadenosine/S-adenosylhomocysteine deaminase</fullName>
        <ecNumber evidence="3">3.5.4.28</ecNumber>
    </submittedName>
</protein>
<dbReference type="InterPro" id="IPR032466">
    <property type="entry name" value="Metal_Hydrolase"/>
</dbReference>
<dbReference type="Proteomes" id="UP000425916">
    <property type="component" value="Chromosome"/>
</dbReference>
<dbReference type="Gene3D" id="3.20.20.140">
    <property type="entry name" value="Metal-dependent hydrolases"/>
    <property type="match status" value="1"/>
</dbReference>
<keyword evidence="4" id="KW-1185">Reference proteome</keyword>
<dbReference type="GO" id="GO:0050270">
    <property type="term" value="F:S-adenosylhomocysteine deaminase activity"/>
    <property type="evidence" value="ECO:0007669"/>
    <property type="project" value="UniProtKB-EC"/>
</dbReference>
<reference evidence="3 4" key="1">
    <citation type="submission" date="2019-11" db="EMBL/GenBank/DDBJ databases">
        <title>Genome sequence of Moorella glycerini DSM11254.</title>
        <authorList>
            <person name="Poehlein A."/>
            <person name="Boeer T."/>
            <person name="Daniel R."/>
        </authorList>
    </citation>
    <scope>NUCLEOTIDE SEQUENCE [LARGE SCALE GENOMIC DNA]</scope>
    <source>
        <strain evidence="3 4">DSM 11254</strain>
    </source>
</reference>
<evidence type="ECO:0000313" key="3">
    <source>
        <dbReference type="EMBL" id="QGP93125.1"/>
    </source>
</evidence>
<gene>
    <name evidence="3" type="primary">mtaD_3</name>
    <name evidence="3" type="ORF">MGLY_25230</name>
</gene>
<dbReference type="SUPFAM" id="SSF51338">
    <property type="entry name" value="Composite domain of metallo-dependent hydrolases"/>
    <property type="match status" value="1"/>
</dbReference>
<dbReference type="SUPFAM" id="SSF51556">
    <property type="entry name" value="Metallo-dependent hydrolases"/>
    <property type="match status" value="1"/>
</dbReference>
<dbReference type="EC" id="3.5.4.28" evidence="3"/>
<dbReference type="InterPro" id="IPR050287">
    <property type="entry name" value="MTA/SAH_deaminase"/>
</dbReference>
<dbReference type="NCBIfam" id="NF005557">
    <property type="entry name" value="PRK07228.1"/>
    <property type="match status" value="1"/>
</dbReference>
<dbReference type="InterPro" id="IPR006680">
    <property type="entry name" value="Amidohydro-rel"/>
</dbReference>
<dbReference type="PANTHER" id="PTHR43794:SF11">
    <property type="entry name" value="AMIDOHYDROLASE-RELATED DOMAIN-CONTAINING PROTEIN"/>
    <property type="match status" value="1"/>
</dbReference>
<proteinExistence type="predicted"/>
<evidence type="ECO:0000313" key="4">
    <source>
        <dbReference type="Proteomes" id="UP000425916"/>
    </source>
</evidence>
<sequence>MLEATCWATVSKLEFLQVMSVTENKASILIKGGWLVTMNRQREIKQGDLLIEDGIIKAIGHFKGPARLTIDASEMIVLPGFIQTHVHLCQVLFRGLADDVDVVDWLKHRIWPLENAHDEESIYCSAWLGIAELLAGGTTTILAMETTRHTDAVFQALLESGMRAVAGNAMMDVQEPGTEMEGQDSRTVLAESKRLWRSWHGRDNGRLQYALTPRGPRNCSPELLSEIARLSAEEGLLVHSHAAENGPLAERVARETGVRDVVLFHRLGLASPRLVLAHCIWLDEQELELAASTGIKVTHCPSANLKLSSGFAKIPEMRSRGINVSLGADGAPCNNNLDMFNEMRLAALIHKPRCGPRTLPAEEVLEMATLGGARALGLEKEIGSLEVGKKADVTLVRRDRFHSSPWQRVPLPSQIVYSLKAGDVDTTLVEGRILYRHGRLTMRAGNDIVEAANTAIERVLERVPFGREFGRQPGSRIWSSERGV</sequence>
<dbReference type="InterPro" id="IPR011059">
    <property type="entry name" value="Metal-dep_hydrolase_composite"/>
</dbReference>
<feature type="domain" description="Amidohydrolase-related" evidence="2">
    <location>
        <begin position="76"/>
        <end position="433"/>
    </location>
</feature>
<dbReference type="PANTHER" id="PTHR43794">
    <property type="entry name" value="AMINOHYDROLASE SSNA-RELATED"/>
    <property type="match status" value="1"/>
</dbReference>
<dbReference type="Pfam" id="PF01979">
    <property type="entry name" value="Amidohydro_1"/>
    <property type="match status" value="1"/>
</dbReference>
<dbReference type="CDD" id="cd01298">
    <property type="entry name" value="ATZ_TRZ_like"/>
    <property type="match status" value="1"/>
</dbReference>
<accession>A0A6I5ZU30</accession>
<dbReference type="EMBL" id="CP046244">
    <property type="protein sequence ID" value="QGP93125.1"/>
    <property type="molecule type" value="Genomic_DNA"/>
</dbReference>
<name>A0A6I5ZU30_9FIRM</name>
<dbReference type="AlphaFoldDB" id="A0A6I5ZU30"/>
<evidence type="ECO:0000259" key="2">
    <source>
        <dbReference type="Pfam" id="PF01979"/>
    </source>
</evidence>
<dbReference type="Gene3D" id="2.30.40.10">
    <property type="entry name" value="Urease, subunit C, domain 1"/>
    <property type="match status" value="1"/>
</dbReference>